<protein>
    <recommendedName>
        <fullName evidence="3">PilZ domain-containing protein</fullName>
    </recommendedName>
</protein>
<sequence>MDDTSENGPHAGCPHFLHNMQACGLHTDGIYLPPRAHVLTFCLTPHYKKCTTYENYCFFQENESDPSSGDGAGRRRFARIAGRRQVRLRSCDDLGIVTGAFEEKATTVDYSRGGMRIITEKAIPRDSFVLFDFGEDFLIPGLQGVAELSWHRPYPNNSRRFEAGLTFKDHFSGAALALELEK</sequence>
<comment type="caution">
    <text evidence="1">The sequence shown here is derived from an EMBL/GenBank/DDBJ whole genome shotgun (WGS) entry which is preliminary data.</text>
</comment>
<reference evidence="1 2" key="1">
    <citation type="submission" date="2020-07" db="EMBL/GenBank/DDBJ databases">
        <title>Genomic Encyclopedia of Type Strains, Phase IV (KMG-IV): sequencing the most valuable type-strain genomes for metagenomic binning, comparative biology and taxonomic classification.</title>
        <authorList>
            <person name="Goeker M."/>
        </authorList>
    </citation>
    <scope>NUCLEOTIDE SEQUENCE [LARGE SCALE GENOMIC DNA]</scope>
    <source>
        <strain evidence="1 2">DSM 17721</strain>
    </source>
</reference>
<gene>
    <name evidence="1" type="ORF">HNR65_003376</name>
</gene>
<keyword evidence="2" id="KW-1185">Reference proteome</keyword>
<dbReference type="Proteomes" id="UP000525298">
    <property type="component" value="Unassembled WGS sequence"/>
</dbReference>
<dbReference type="AlphaFoldDB" id="A0A7W0CC45"/>
<organism evidence="1 2">
    <name type="scientific">Desulfosalsimonas propionicica</name>
    <dbReference type="NCBI Taxonomy" id="332175"/>
    <lineage>
        <taxon>Bacteria</taxon>
        <taxon>Pseudomonadati</taxon>
        <taxon>Thermodesulfobacteriota</taxon>
        <taxon>Desulfobacteria</taxon>
        <taxon>Desulfobacterales</taxon>
        <taxon>Desulfosalsimonadaceae</taxon>
        <taxon>Desulfosalsimonas</taxon>
    </lineage>
</organism>
<name>A0A7W0CC45_9BACT</name>
<proteinExistence type="predicted"/>
<dbReference type="EMBL" id="JACDUS010000015">
    <property type="protein sequence ID" value="MBA2883019.1"/>
    <property type="molecule type" value="Genomic_DNA"/>
</dbReference>
<accession>A0A7W0CC45</accession>
<dbReference type="RefSeq" id="WP_181552638.1">
    <property type="nucleotide sequence ID" value="NZ_JACDUS010000015.1"/>
</dbReference>
<evidence type="ECO:0000313" key="2">
    <source>
        <dbReference type="Proteomes" id="UP000525298"/>
    </source>
</evidence>
<evidence type="ECO:0008006" key="3">
    <source>
        <dbReference type="Google" id="ProtNLM"/>
    </source>
</evidence>
<evidence type="ECO:0000313" key="1">
    <source>
        <dbReference type="EMBL" id="MBA2883019.1"/>
    </source>
</evidence>